<dbReference type="AlphaFoldDB" id="A0A811UZN5"/>
<evidence type="ECO:0000256" key="1">
    <source>
        <dbReference type="SAM" id="MobiDB-lite"/>
    </source>
</evidence>
<gene>
    <name evidence="2" type="ORF">CCAP1982_LOCUS11975</name>
</gene>
<sequence>MKTPIKNLKLKFSEVVKEKITIHKNVLPKERSSSKWSNVVSESDWCDQRSRNGVAGKTWGNSNGRSSGNAILHPPDPLAASSGHNSSRCGKESRFGGNESDESEEKRPLSIKKALECLQIIIIV</sequence>
<keyword evidence="3" id="KW-1185">Reference proteome</keyword>
<proteinExistence type="predicted"/>
<feature type="region of interest" description="Disordered" evidence="1">
    <location>
        <begin position="50"/>
        <end position="108"/>
    </location>
</feature>
<evidence type="ECO:0000313" key="3">
    <source>
        <dbReference type="Proteomes" id="UP000606786"/>
    </source>
</evidence>
<feature type="compositionally biased region" description="Polar residues" evidence="1">
    <location>
        <begin position="59"/>
        <end position="69"/>
    </location>
</feature>
<evidence type="ECO:0000313" key="2">
    <source>
        <dbReference type="EMBL" id="CAD7003525.1"/>
    </source>
</evidence>
<reference evidence="2" key="1">
    <citation type="submission" date="2020-11" db="EMBL/GenBank/DDBJ databases">
        <authorList>
            <person name="Whitehead M."/>
        </authorList>
    </citation>
    <scope>NUCLEOTIDE SEQUENCE</scope>
    <source>
        <strain evidence="2">EGII</strain>
    </source>
</reference>
<dbReference type="Proteomes" id="UP000606786">
    <property type="component" value="Unassembled WGS sequence"/>
</dbReference>
<organism evidence="2 3">
    <name type="scientific">Ceratitis capitata</name>
    <name type="common">Mediterranean fruit fly</name>
    <name type="synonym">Tephritis capitata</name>
    <dbReference type="NCBI Taxonomy" id="7213"/>
    <lineage>
        <taxon>Eukaryota</taxon>
        <taxon>Metazoa</taxon>
        <taxon>Ecdysozoa</taxon>
        <taxon>Arthropoda</taxon>
        <taxon>Hexapoda</taxon>
        <taxon>Insecta</taxon>
        <taxon>Pterygota</taxon>
        <taxon>Neoptera</taxon>
        <taxon>Endopterygota</taxon>
        <taxon>Diptera</taxon>
        <taxon>Brachycera</taxon>
        <taxon>Muscomorpha</taxon>
        <taxon>Tephritoidea</taxon>
        <taxon>Tephritidae</taxon>
        <taxon>Ceratitis</taxon>
        <taxon>Ceratitis</taxon>
    </lineage>
</organism>
<protein>
    <submittedName>
        <fullName evidence="2">(Mediterranean fruit fly) hypothetical protein</fullName>
    </submittedName>
</protein>
<dbReference type="EMBL" id="CAJHJT010000034">
    <property type="protein sequence ID" value="CAD7003525.1"/>
    <property type="molecule type" value="Genomic_DNA"/>
</dbReference>
<accession>A0A811UZN5</accession>
<comment type="caution">
    <text evidence="2">The sequence shown here is derived from an EMBL/GenBank/DDBJ whole genome shotgun (WGS) entry which is preliminary data.</text>
</comment>
<name>A0A811UZN5_CERCA</name>